<evidence type="ECO:0000313" key="3">
    <source>
        <dbReference type="Proteomes" id="UP000007842"/>
    </source>
</evidence>
<name>F8K543_STREN</name>
<comment type="similarity">
    <text evidence="1">Belongs to the UPF0166 family.</text>
</comment>
<dbReference type="Pfam" id="PF02641">
    <property type="entry name" value="DUF190"/>
    <property type="match status" value="1"/>
</dbReference>
<evidence type="ECO:0000313" key="2">
    <source>
        <dbReference type="EMBL" id="AEW96519.1"/>
    </source>
</evidence>
<sequence>MEAPRPRPAGALRRLTVFTDLADRCAGRPRYAEIVRLGRQRGLRGMSVLRGIGGYGRSGVVREGGLLRPPRDLPVMVVAVDTAEAIESFLPVLERIAPENLIVLDEVRAVRFPAPGRGPGPDPLSRPGSSA</sequence>
<dbReference type="eggNOG" id="COG1993">
    <property type="taxonomic scope" value="Bacteria"/>
</dbReference>
<dbReference type="InterPro" id="IPR015867">
    <property type="entry name" value="N-reg_PII/ATP_PRibTrfase_C"/>
</dbReference>
<dbReference type="InterPro" id="IPR003793">
    <property type="entry name" value="UPF0166"/>
</dbReference>
<dbReference type="AlphaFoldDB" id="F8K543"/>
<dbReference type="KEGG" id="scy:SCATT_41480"/>
<dbReference type="PANTHER" id="PTHR35983">
    <property type="entry name" value="UPF0166 PROTEIN TM_0021"/>
    <property type="match status" value="1"/>
</dbReference>
<dbReference type="PATRIC" id="fig|1003195.11.peg.5602"/>
<dbReference type="STRING" id="1003195.SCATT_41480"/>
<proteinExistence type="inferred from homology"/>
<accession>F8K543</accession>
<dbReference type="RefSeq" id="WP_014144873.1">
    <property type="nucleotide sequence ID" value="NC_016111.1"/>
</dbReference>
<dbReference type="EMBL" id="CP003219">
    <property type="protein sequence ID" value="AEW96519.1"/>
    <property type="molecule type" value="Genomic_DNA"/>
</dbReference>
<dbReference type="KEGG" id="sct:SCAT_4160"/>
<dbReference type="Proteomes" id="UP000007842">
    <property type="component" value="Chromosome"/>
</dbReference>
<dbReference type="SUPFAM" id="SSF54913">
    <property type="entry name" value="GlnB-like"/>
    <property type="match status" value="1"/>
</dbReference>
<gene>
    <name evidence="2" type="ordered locus">SCATT_41480</name>
</gene>
<dbReference type="HOGENOM" id="CLU_146749_0_1_11"/>
<keyword evidence="3" id="KW-1185">Reference proteome</keyword>
<evidence type="ECO:0000256" key="1">
    <source>
        <dbReference type="ARBA" id="ARBA00010554"/>
    </source>
</evidence>
<protein>
    <submittedName>
        <fullName evidence="2">Putative regulatory protein</fullName>
    </submittedName>
</protein>
<dbReference type="PANTHER" id="PTHR35983:SF1">
    <property type="entry name" value="UPF0166 PROTEIN TM_0021"/>
    <property type="match status" value="1"/>
</dbReference>
<dbReference type="InterPro" id="IPR011322">
    <property type="entry name" value="N-reg_PII-like_a/b"/>
</dbReference>
<reference evidence="3" key="1">
    <citation type="submission" date="2011-12" db="EMBL/GenBank/DDBJ databases">
        <title>Complete genome sequence of Streptomyces cattleya strain DSM 46488.</title>
        <authorList>
            <person name="Ou H.-Y."/>
            <person name="Li P."/>
            <person name="Zhao C."/>
            <person name="O'Hagan D."/>
            <person name="Deng Z."/>
        </authorList>
    </citation>
    <scope>NUCLEOTIDE SEQUENCE [LARGE SCALE GENOMIC DNA]</scope>
    <source>
        <strain evidence="3">ATCC 35852 / DSM 46488 / JCM 4925 / NBRC 14057 / NRRL 8057</strain>
    </source>
</reference>
<organism evidence="2 3">
    <name type="scientific">Streptantibioticus cattleyicolor (strain ATCC 35852 / DSM 46488 / JCM 4925 / NBRC 14057 / NRRL 8057)</name>
    <name type="common">Streptomyces cattleya</name>
    <dbReference type="NCBI Taxonomy" id="1003195"/>
    <lineage>
        <taxon>Bacteria</taxon>
        <taxon>Bacillati</taxon>
        <taxon>Actinomycetota</taxon>
        <taxon>Actinomycetes</taxon>
        <taxon>Kitasatosporales</taxon>
        <taxon>Streptomycetaceae</taxon>
        <taxon>Streptantibioticus</taxon>
    </lineage>
</organism>
<dbReference type="OrthoDB" id="9795599at2"/>
<accession>G8X0C5</accession>
<dbReference type="Gene3D" id="3.30.70.120">
    <property type="match status" value="1"/>
</dbReference>